<reference evidence="13" key="1">
    <citation type="journal article" date="2017" name="Front. Plant Sci.">
        <title>Climate Clever Clovers: New Paradigm to Reduce the Environmental Footprint of Ruminants by Breeding Low Methanogenic Forages Utilizing Haplotype Variation.</title>
        <authorList>
            <person name="Kaur P."/>
            <person name="Appels R."/>
            <person name="Bayer P.E."/>
            <person name="Keeble-Gagnere G."/>
            <person name="Wang J."/>
            <person name="Hirakawa H."/>
            <person name="Shirasawa K."/>
            <person name="Vercoe P."/>
            <person name="Stefanova K."/>
            <person name="Durmic Z."/>
            <person name="Nichols P."/>
            <person name="Revell C."/>
            <person name="Isobe S.N."/>
            <person name="Edwards D."/>
            <person name="Erskine W."/>
        </authorList>
    </citation>
    <scope>NUCLEOTIDE SEQUENCE [LARGE SCALE GENOMIC DNA]</scope>
    <source>
        <strain evidence="13">cv. Daliak</strain>
    </source>
</reference>
<keyword evidence="2" id="KW-0808">Transferase</keyword>
<dbReference type="FunFam" id="3.40.1280.10:FF:000010">
    <property type="entry name" value="probable methyltransferase TARBP1"/>
    <property type="match status" value="1"/>
</dbReference>
<evidence type="ECO:0000259" key="11">
    <source>
        <dbReference type="Pfam" id="PF00588"/>
    </source>
</evidence>
<feature type="domain" description="tRNA/rRNA methyltransferase SpoU type" evidence="11">
    <location>
        <begin position="1705"/>
        <end position="1847"/>
    </location>
</feature>
<dbReference type="CDD" id="cd18091">
    <property type="entry name" value="SpoU-like_TRM3-like"/>
    <property type="match status" value="1"/>
</dbReference>
<dbReference type="GO" id="GO:0030488">
    <property type="term" value="P:tRNA methylation"/>
    <property type="evidence" value="ECO:0007669"/>
    <property type="project" value="InterPro"/>
</dbReference>
<dbReference type="InterPro" id="IPR044748">
    <property type="entry name" value="Trm3/TARBP1_C"/>
</dbReference>
<dbReference type="GO" id="GO:0141100">
    <property type="term" value="F:tRNA (guanine(18)-2'-O)-methyltransferase activity"/>
    <property type="evidence" value="ECO:0007669"/>
    <property type="project" value="UniProtKB-EC"/>
</dbReference>
<proteinExistence type="predicted"/>
<evidence type="ECO:0000256" key="4">
    <source>
        <dbReference type="ARBA" id="ARBA00022884"/>
    </source>
</evidence>
<dbReference type="EMBL" id="DF973374">
    <property type="protein sequence ID" value="GAU28507.1"/>
    <property type="molecule type" value="Genomic_DNA"/>
</dbReference>
<evidence type="ECO:0000256" key="9">
    <source>
        <dbReference type="ARBA" id="ARBA00093636"/>
    </source>
</evidence>
<protein>
    <recommendedName>
        <fullName evidence="9">tRNA (guanosine(18)-2'-O)-methyltransferase TARBP1</fullName>
        <ecNumber evidence="8">2.1.1.34</ecNumber>
    </recommendedName>
    <alternativeName>
        <fullName evidence="10">TAR RNA-binding protein 1</fullName>
    </alternativeName>
</protein>
<dbReference type="OrthoDB" id="241340at2759"/>
<keyword evidence="13" id="KW-1185">Reference proteome</keyword>
<dbReference type="SUPFAM" id="SSF48371">
    <property type="entry name" value="ARM repeat"/>
    <property type="match status" value="1"/>
</dbReference>
<keyword evidence="1" id="KW-0489">Methyltransferase</keyword>
<evidence type="ECO:0000313" key="13">
    <source>
        <dbReference type="Proteomes" id="UP000242715"/>
    </source>
</evidence>
<dbReference type="InterPro" id="IPR029028">
    <property type="entry name" value="Alpha/beta_knot_MTases"/>
</dbReference>
<evidence type="ECO:0000256" key="2">
    <source>
        <dbReference type="ARBA" id="ARBA00022679"/>
    </source>
</evidence>
<dbReference type="InterPro" id="IPR029026">
    <property type="entry name" value="tRNA_m1G_MTases_N"/>
</dbReference>
<evidence type="ECO:0000256" key="8">
    <source>
        <dbReference type="ARBA" id="ARBA00093594"/>
    </source>
</evidence>
<dbReference type="SUPFAM" id="SSF75217">
    <property type="entry name" value="alpha/beta knot"/>
    <property type="match status" value="1"/>
</dbReference>
<accession>A0A2Z6NFZ1</accession>
<evidence type="ECO:0000256" key="3">
    <source>
        <dbReference type="ARBA" id="ARBA00022691"/>
    </source>
</evidence>
<keyword evidence="3" id="KW-0949">S-adenosyl-L-methionine</keyword>
<evidence type="ECO:0000256" key="7">
    <source>
        <dbReference type="ARBA" id="ARBA00093361"/>
    </source>
</evidence>
<dbReference type="EC" id="2.1.1.34" evidence="8"/>
<evidence type="ECO:0000313" key="12">
    <source>
        <dbReference type="EMBL" id="GAU28507.1"/>
    </source>
</evidence>
<dbReference type="InterPro" id="IPR001537">
    <property type="entry name" value="SpoU_MeTrfase"/>
</dbReference>
<dbReference type="Pfam" id="PF00588">
    <property type="entry name" value="SpoU_methylase"/>
    <property type="match status" value="1"/>
</dbReference>
<comment type="catalytic activity">
    <reaction evidence="6">
        <text>guanosine(18) in tRNA + S-adenosyl-L-methionine = 2'-O-methylguanosine(18) in tRNA + S-adenosyl-L-homocysteine + H(+)</text>
        <dbReference type="Rhea" id="RHEA:20077"/>
        <dbReference type="Rhea" id="RHEA-COMP:10190"/>
        <dbReference type="Rhea" id="RHEA-COMP:10192"/>
        <dbReference type="ChEBI" id="CHEBI:15378"/>
        <dbReference type="ChEBI" id="CHEBI:57856"/>
        <dbReference type="ChEBI" id="CHEBI:59789"/>
        <dbReference type="ChEBI" id="CHEBI:74269"/>
        <dbReference type="ChEBI" id="CHEBI:74445"/>
        <dbReference type="EC" id="2.1.1.34"/>
    </reaction>
    <physiologicalReaction direction="left-to-right" evidence="6">
        <dbReference type="Rhea" id="RHEA:20078"/>
    </physiologicalReaction>
</comment>
<dbReference type="InterPro" id="IPR016024">
    <property type="entry name" value="ARM-type_fold"/>
</dbReference>
<comment type="function">
    <text evidence="7">S-adenosyl-L-methionine-dependent 2'-O-ribose methyltransferase that catalyzes the formation of 2'-O-methylguanosine at position 18 (Gm18) in a subset of tRNA. Selectively mediates Gm18 methylation of tRNAGln-TTG/CTG and tRNASer-TGA/GCT. Gm18 modification can enhance the stability of modified tRNAs.</text>
</comment>
<keyword evidence="5" id="KW-0007">Acetylation</keyword>
<evidence type="ECO:0000256" key="1">
    <source>
        <dbReference type="ARBA" id="ARBA00022603"/>
    </source>
</evidence>
<keyword evidence="4" id="KW-0694">RNA-binding</keyword>
<dbReference type="Gene3D" id="3.40.1280.10">
    <property type="match status" value="1"/>
</dbReference>
<name>A0A2Z6NFZ1_TRISU</name>
<evidence type="ECO:0000256" key="6">
    <source>
        <dbReference type="ARBA" id="ARBA00093266"/>
    </source>
</evidence>
<dbReference type="InterPro" id="IPR045330">
    <property type="entry name" value="TRM3/TARBP1"/>
</dbReference>
<organism evidence="12 13">
    <name type="scientific">Trifolium subterraneum</name>
    <name type="common">Subterranean clover</name>
    <dbReference type="NCBI Taxonomy" id="3900"/>
    <lineage>
        <taxon>Eukaryota</taxon>
        <taxon>Viridiplantae</taxon>
        <taxon>Streptophyta</taxon>
        <taxon>Embryophyta</taxon>
        <taxon>Tracheophyta</taxon>
        <taxon>Spermatophyta</taxon>
        <taxon>Magnoliopsida</taxon>
        <taxon>eudicotyledons</taxon>
        <taxon>Gunneridae</taxon>
        <taxon>Pentapetalae</taxon>
        <taxon>rosids</taxon>
        <taxon>fabids</taxon>
        <taxon>Fabales</taxon>
        <taxon>Fabaceae</taxon>
        <taxon>Papilionoideae</taxon>
        <taxon>50 kb inversion clade</taxon>
        <taxon>NPAAA clade</taxon>
        <taxon>Hologalegina</taxon>
        <taxon>IRL clade</taxon>
        <taxon>Trifolieae</taxon>
        <taxon>Trifolium</taxon>
    </lineage>
</organism>
<sequence length="1856" mass="208606">MSEAEAESASMVSVVASLSKSFDQVPPSAVPAVLDCILLSTGLSPPSLFTSFLNDFPRFLKDIIKEDGSLDSDKRHRLVSLVGAFCHLLKKTAKELQPSQHDLLNLITESFMDVVIETGTLEVLEETLVPVFIRSVGLSMGMIHNDDLSLYEWSGESSCRSSHDVTDKEQFMSSSNCFKLATSCNVLSVILEVSLQFVHIDTVTKSVEREGCIVDTFVKVLILELCNMTERMLLHSPEHRSCAIGFLLPIILKAFPAICSFEISIRGHKHVFSRAHFFMKIWNCCKTLFSMGPLERREAYNTLSLYFSFSWPAEEHEISDSDTVIKAEQFDIRAEKEFWDEIKTGLVDTESLVRKQSLHILKMALNIQEGSNSLSSISKSNGKGSVPRGVTRKELWAYKEAKSLGVGKLSTLDELIYNSQEYWGAFVLLYEMLEEYGTHLVEAAWNHQVSLMLQFSESHLNVVSNISKVHQDQFVTYGEPFDWLSILWERGLHHDNPQVRCLIMQSFLDIKLENHGNYIKSVPATFVLGPFMQGLNDPIHHKEFGVKGVYTSTVIEGAAQFLRQYVSFLAPRNLFAFLCNLASTAKHQSFGRAGLMGLAECIASASTGIGMLIHARAESFTGTFPVELVTGMENQTDKKVLLDIFRYVVESSKQHFNPSYRLQVCSRILEAAASVVCTFDIPLETLLLFISALPHEFTDCGGQLRLTVQQWLSGCGFKDCCANCCINEMKLCKNLYDFPQSFISNHLSIDSSLNFDDGDFSAWEFEANRWARVLFLAITEEHPLEPILMFIQKIGSNIFKQNHDSTYIGVKLLILASSLVLELRRTRERVIECGNKARTNIGSAFLGVVDEWSFIDDISKKLVDTFIYLLDDLVQFANHSCSIFWSGDVEEDTALPGAVKGKLGGPSQRRLPISATTAVLQAVGAGQKTPDHGQKVAREQRVGWGHTVTLTERVGCYFEMKKRQGVSSLKSKNLTTTTVVALKQFPCCCHPWNLQRTTRSPHSFSETQAEVCLAAYEALVPVLKVLASTYCTQSFDLIEENEQLFLDIEGRPQLDTMCVSFIQNINDLLGAGILARTRRAVLLDIKWACLESLLSIPSHTLKNGFHLEGNHAFFSDDTLRCIFGDLVESLENAGESSVLPILRSLRLLFELVAKVTPNALVSCSNVIDAQLMWNLVHSSWILHTNCNKRRVASIAALLSSVLHPLLFNEESMHQKDNSPGPLKWFIENLIEEGTRSPRTIRLAALHLTGLWLSNPTIIKFYLKELKLLSLYGSVAFDEDFEGELADNNDARLEVSLLARSPDPELTKAFINTELYARVSVAVLFYKLADLAYMVGSPNEDTNCIAALDSGRSFLLELLDSAVNDKDLAKELYKKYSSIHRRKIRAWQIICILSPFVKEDIVGKVLNYLYISLNRNNLPAVRQYLETFAINIYLKFPSLVKEQLVPILRDYDMKQQALSSYVFIAANIILNSSKDVQSSHLDDLFPPLVPLLTSHHHSLRGFTQLLMYQILHKLFPLLNYGSSETLPLEKRCFVDLKTYLARNSDCARLRVSMEGYLDAYNPNCSATPAGIFINRVEENDFECVPTCLMEHVLKFLNDAREDLRSSMAKDVVTIRNETLQFNGDNCTGKLSGGNEATLFKDMSSDFQKKITLTKHDSGENDAGLRYGNDETYRKMAEIERDDLLLEQLLQSRRSSLDEQKASRQSFILVASLLDRIPNLAGLARTCEVFKASGLAIADTNIIKDKQFQLISVTAEKWVPIIEVPVDSIKTYLMKKKRQGFSILGLEQTANSVPLDQYVFPKKMVLVLGREKEGIPVDIIHILDACVEIPQFGVVRSLNVHVSGAIALWEYTRQQRSK</sequence>
<dbReference type="Proteomes" id="UP000242715">
    <property type="component" value="Unassembled WGS sequence"/>
</dbReference>
<evidence type="ECO:0000256" key="10">
    <source>
        <dbReference type="ARBA" id="ARBA00093656"/>
    </source>
</evidence>
<dbReference type="PANTHER" id="PTHR12029">
    <property type="entry name" value="RNA METHYLTRANSFERASE"/>
    <property type="match status" value="1"/>
</dbReference>
<evidence type="ECO:0000256" key="5">
    <source>
        <dbReference type="ARBA" id="ARBA00022990"/>
    </source>
</evidence>
<dbReference type="PANTHER" id="PTHR12029:SF11">
    <property type="entry name" value="METHYLTRANSFERASE TARBP1-RELATED"/>
    <property type="match status" value="1"/>
</dbReference>
<dbReference type="GO" id="GO:0003723">
    <property type="term" value="F:RNA binding"/>
    <property type="evidence" value="ECO:0007669"/>
    <property type="project" value="UniProtKB-KW"/>
</dbReference>
<gene>
    <name evidence="12" type="ORF">TSUD_156640</name>
</gene>